<dbReference type="PANTHER" id="PTHR38730">
    <property type="entry name" value="SLL7028 PROTEIN"/>
    <property type="match status" value="1"/>
</dbReference>
<sequence>MKNTIIEKAIINLISDPRDKDNCFYGHIIAQCYINIDEKFDGIAGVGYWNDKFNLYINPDLFKLFSIDEQKAILIHEAMHIIFNHFSRQEEKDHEKWNIATDAAINQFIKNIPSNCILPETLCEPREMYAEFYYENISRETIKRCCNLSVKLYKSFDLISTCNVYKSIDNHELWNKSNNDLYTKEAVKNLLDNVIEKSMGRIPIPVQKALKLLSEESQIPWQKILRRIMSNSKNFFEPSYKKVNRRFFKRIDLPGKKVFYIPTLICIIDVSGSMTSKEIIKGIIEIKKICKITNHKLVLIQVDTKVQDITKTDFKNHSFTRQGNGGTDLYPAIEYIYEHKFSYDILVFITDGYFNFNSWKQIPKVPMFFLITQKEIELPTKKSYQFLLK</sequence>
<protein>
    <submittedName>
        <fullName evidence="3">VWA-like domain-containing protein</fullName>
    </submittedName>
</protein>
<dbReference type="AlphaFoldDB" id="A0AA96E0E3"/>
<evidence type="ECO:0000313" key="3">
    <source>
        <dbReference type="EMBL" id="WNL37325.1"/>
    </source>
</evidence>
<feature type="domain" description="VWA-like" evidence="1">
    <location>
        <begin position="264"/>
        <end position="378"/>
    </location>
</feature>
<dbReference type="PANTHER" id="PTHR38730:SF1">
    <property type="entry name" value="SLL7028 PROTEIN"/>
    <property type="match status" value="1"/>
</dbReference>
<dbReference type="InterPro" id="IPR018698">
    <property type="entry name" value="VWA-like_dom"/>
</dbReference>
<geneLocation type="plasmid" evidence="3">
    <name>p82_LEO_65</name>
</geneLocation>
<gene>
    <name evidence="3" type="ORF">RMQ66_10995</name>
</gene>
<proteinExistence type="predicted"/>
<name>A0AA96E0E3_9BACT</name>
<dbReference type="EMBL" id="CP134843">
    <property type="protein sequence ID" value="WNL37325.1"/>
    <property type="molecule type" value="Genomic_DNA"/>
</dbReference>
<dbReference type="InterPro" id="IPR025154">
    <property type="entry name" value="Put_metallopeptidase_dom"/>
</dbReference>
<dbReference type="SUPFAM" id="SSF53300">
    <property type="entry name" value="vWA-like"/>
    <property type="match status" value="1"/>
</dbReference>
<dbReference type="InterPro" id="IPR036465">
    <property type="entry name" value="vWFA_dom_sf"/>
</dbReference>
<organism evidence="3">
    <name type="scientific">Arcobacter sp. AZ-2023</name>
    <dbReference type="NCBI Taxonomy" id="3074453"/>
    <lineage>
        <taxon>Bacteria</taxon>
        <taxon>Pseudomonadati</taxon>
        <taxon>Campylobacterota</taxon>
        <taxon>Epsilonproteobacteria</taxon>
        <taxon>Campylobacterales</taxon>
        <taxon>Arcobacteraceae</taxon>
        <taxon>Arcobacter</taxon>
    </lineage>
</organism>
<keyword evidence="3" id="KW-0614">Plasmid</keyword>
<evidence type="ECO:0000259" key="1">
    <source>
        <dbReference type="Pfam" id="PF09967"/>
    </source>
</evidence>
<feature type="domain" description="Putative metallopeptidase" evidence="2">
    <location>
        <begin position="50"/>
        <end position="139"/>
    </location>
</feature>
<accession>A0AA96E0E3</accession>
<reference evidence="3" key="1">
    <citation type="submission" date="2023-09" db="EMBL/GenBank/DDBJ databases">
        <title>Arcobacter tbilisiensis sp. nov. isolated from chicken meat in Tbilisi, Georgia.</title>
        <authorList>
            <person name="Matthias R."/>
            <person name="Zautner A.E."/>
        </authorList>
    </citation>
    <scope>NUCLEOTIDE SEQUENCE</scope>
    <source>
        <strain evidence="3">LEO 65</strain>
        <plasmid evidence="3">p82_LEO_65</plasmid>
    </source>
</reference>
<dbReference type="Pfam" id="PF13203">
    <property type="entry name" value="DUF2201_N"/>
    <property type="match status" value="1"/>
</dbReference>
<evidence type="ECO:0000259" key="2">
    <source>
        <dbReference type="Pfam" id="PF13203"/>
    </source>
</evidence>
<dbReference type="Pfam" id="PF09967">
    <property type="entry name" value="DUF2201"/>
    <property type="match status" value="1"/>
</dbReference>